<dbReference type="InterPro" id="IPR035896">
    <property type="entry name" value="AN1-like_Znf"/>
</dbReference>
<dbReference type="GO" id="GO:0003677">
    <property type="term" value="F:DNA binding"/>
    <property type="evidence" value="ECO:0007669"/>
    <property type="project" value="UniProtKB-KW"/>
</dbReference>
<dbReference type="InterPro" id="IPR041677">
    <property type="entry name" value="DNA2/NAM7_AAA_11"/>
</dbReference>
<keyword evidence="19" id="KW-1185">Reference proteome</keyword>
<dbReference type="CDD" id="cd18044">
    <property type="entry name" value="DEXXQc_SMUBP2"/>
    <property type="match status" value="1"/>
</dbReference>
<dbReference type="EC" id="3.6.4.12" evidence="4"/>
<dbReference type="SMART" id="SM00382">
    <property type="entry name" value="AAA"/>
    <property type="match status" value="1"/>
</dbReference>
<feature type="domain" description="AN1-type" evidence="17">
    <location>
        <begin position="881"/>
        <end position="930"/>
    </location>
</feature>
<reference evidence="20" key="1">
    <citation type="submission" date="2025-08" db="UniProtKB">
        <authorList>
            <consortium name="RefSeq"/>
        </authorList>
    </citation>
    <scope>IDENTIFICATION</scope>
</reference>
<dbReference type="Gene3D" id="3.30.1370.50">
    <property type="entry name" value="R3H-like domain"/>
    <property type="match status" value="1"/>
</dbReference>
<dbReference type="InterPro" id="IPR014001">
    <property type="entry name" value="Helicase_ATP-bd"/>
</dbReference>
<keyword evidence="13" id="KW-0539">Nucleus</keyword>
<evidence type="ECO:0000256" key="9">
    <source>
        <dbReference type="ARBA" id="ARBA00022801"/>
    </source>
</evidence>
<dbReference type="Gene3D" id="3.40.50.300">
    <property type="entry name" value="P-loop containing nucleotide triphosphate hydrolases"/>
    <property type="match status" value="2"/>
</dbReference>
<dbReference type="SUPFAM" id="SSF82708">
    <property type="entry name" value="R3H domain"/>
    <property type="match status" value="1"/>
</dbReference>
<keyword evidence="9" id="KW-0378">Hydrolase</keyword>
<gene>
    <name evidence="20" type="primary">LOC100201720</name>
</gene>
<dbReference type="InterPro" id="IPR000058">
    <property type="entry name" value="Znf_AN1"/>
</dbReference>
<dbReference type="InterPro" id="IPR050534">
    <property type="entry name" value="Coronavir_polyprotein_1ab"/>
</dbReference>
<evidence type="ECO:0000256" key="1">
    <source>
        <dbReference type="ARBA" id="ARBA00004123"/>
    </source>
</evidence>
<dbReference type="Pfam" id="PF21138">
    <property type="entry name" value="SMUBP-2_HCS1_1B"/>
    <property type="match status" value="1"/>
</dbReference>
<dbReference type="InterPro" id="IPR048761">
    <property type="entry name" value="SMUBP-2_HCS1_1B"/>
</dbReference>
<evidence type="ECO:0000259" key="18">
    <source>
        <dbReference type="PROSITE" id="PS51061"/>
    </source>
</evidence>
<keyword evidence="6" id="KW-0479">Metal-binding</keyword>
<dbReference type="InterPro" id="IPR041679">
    <property type="entry name" value="DNA2/NAM7-like_C"/>
</dbReference>
<protein>
    <recommendedName>
        <fullName evidence="4">DNA helicase</fullName>
        <ecNumber evidence="4">3.6.4.12</ecNumber>
    </recommendedName>
</protein>
<feature type="domain" description="R3H" evidence="18">
    <location>
        <begin position="746"/>
        <end position="809"/>
    </location>
</feature>
<proteinExistence type="inferred from homology"/>
<dbReference type="InterPro" id="IPR047187">
    <property type="entry name" value="SF1_C_Upf1"/>
</dbReference>
<evidence type="ECO:0000256" key="16">
    <source>
        <dbReference type="SAM" id="Coils"/>
    </source>
</evidence>
<evidence type="ECO:0000256" key="8">
    <source>
        <dbReference type="ARBA" id="ARBA00022771"/>
    </source>
</evidence>
<dbReference type="GeneID" id="100201720"/>
<evidence type="ECO:0000256" key="4">
    <source>
        <dbReference type="ARBA" id="ARBA00012551"/>
    </source>
</evidence>
<keyword evidence="7" id="KW-0547">Nucleotide-binding</keyword>
<keyword evidence="11" id="KW-0862">Zinc</keyword>
<sequence>MYESIEEFVAKQEVLLKIEQSAEVEEKTTLYSNKSPKVLEKLGLCIRYLYVEQQSTGLYGRFLVVFSVAKSKVMKVSNQQTDCGSNKIKAHQFYPGDIVGVYGNKSNSQEPISTGTVLFVKDNSTTVAFQEEFDTSVVSVYRLMKLTNDVTYKRLKRTLELLLRLPSSSPCRALVSIMFPCCSSPNDRLGCLSKQISFFDDNLDISQQEAVKFVLHTQNLISVIHGPPGTGKTTTIVEVIRQSVKKYNLKILVCAPSNIAVDNIVERLSKTDMKVIRLGHPARALNEVQKFTLDAVLLMQDSSDIIKSVRKDISAMSCKFNKRINKNETHTLRREIKELKRELKNRESKAIQDVLKNADVVLSTTTSASTDGPLKHLPDNYFDLVIIDEAAQAMEASCWIPLLFSKRCILAGDHKQLPPTIISDEAAKDGLSTTLLERVVIGLGENAVCMLTMQYRMNLMIMNWPSLMLYNNKLQAAESVKSHLLCHLPNVQNTADTSVPLVLVDTAGCYFYELEHEDEQSKGNPNEVDIVKEHVENLLLAGVSPKDIGIITPYNLQVELLRQSINQVNSQIEINSVDGFQGREKEAILISMVRSNDSGEVGFLSEDRRINVAITRARRHLFVVCDTQTVSHHKFLAEFCEYMNKNADVRFAKQLCTNTVSALTTNEQFELPFILQSNVLKTLKANDQSSSHNFYDVQASESLNSNSLLSNNKPDKNDYTAPELVITQHGLIDTQNEINKSSSKITLNKDSIMDIIKEFIESPNNEFSFPETLTGSERALVHELAEMFLLEHQSFGKSAQRKIIIKKKIPESTFKPVKQDMLLCETCLSTVPQKNYELHKLRCQKDIKQKHKDLLPQKKEKKTHKQPVVPEDFDTLVQSFAEINSHCSFQKCKKNIKLLGQHCQFCNKTFCLSHHQAEIHGCAEAAKFKARQDMHKTHSHLNNIKKSQLTNTLKKKVTEMEKSRRKKIPEEKQ</sequence>
<dbReference type="Proteomes" id="UP001652625">
    <property type="component" value="Chromosome 05"/>
</dbReference>
<dbReference type="InterPro" id="IPR036867">
    <property type="entry name" value="R3H_dom_sf"/>
</dbReference>
<dbReference type="InterPro" id="IPR027417">
    <property type="entry name" value="P-loop_NTPase"/>
</dbReference>
<dbReference type="Pfam" id="PF13087">
    <property type="entry name" value="AAA_12"/>
    <property type="match status" value="1"/>
</dbReference>
<dbReference type="Pfam" id="PF01428">
    <property type="entry name" value="zf-AN1"/>
    <property type="match status" value="1"/>
</dbReference>
<comment type="subcellular location">
    <subcellularLocation>
        <location evidence="2">Cytoplasm</location>
    </subcellularLocation>
    <subcellularLocation>
        <location evidence="1">Nucleus</location>
    </subcellularLocation>
</comment>
<evidence type="ECO:0000256" key="7">
    <source>
        <dbReference type="ARBA" id="ARBA00022741"/>
    </source>
</evidence>
<evidence type="ECO:0000256" key="6">
    <source>
        <dbReference type="ARBA" id="ARBA00022723"/>
    </source>
</evidence>
<dbReference type="PROSITE" id="PS51039">
    <property type="entry name" value="ZF_AN1"/>
    <property type="match status" value="1"/>
</dbReference>
<dbReference type="SMART" id="SM00487">
    <property type="entry name" value="DEXDc"/>
    <property type="match status" value="1"/>
</dbReference>
<evidence type="ECO:0000256" key="2">
    <source>
        <dbReference type="ARBA" id="ARBA00004496"/>
    </source>
</evidence>
<evidence type="ECO:0000256" key="12">
    <source>
        <dbReference type="ARBA" id="ARBA00022840"/>
    </source>
</evidence>
<accession>A0ABM4BYE2</accession>
<organism evidence="19 20">
    <name type="scientific">Hydra vulgaris</name>
    <name type="common">Hydra</name>
    <name type="synonym">Hydra attenuata</name>
    <dbReference type="NCBI Taxonomy" id="6087"/>
    <lineage>
        <taxon>Eukaryota</taxon>
        <taxon>Metazoa</taxon>
        <taxon>Cnidaria</taxon>
        <taxon>Hydrozoa</taxon>
        <taxon>Hydroidolina</taxon>
        <taxon>Anthoathecata</taxon>
        <taxon>Aplanulata</taxon>
        <taxon>Hydridae</taxon>
        <taxon>Hydra</taxon>
    </lineage>
</organism>
<evidence type="ECO:0000256" key="11">
    <source>
        <dbReference type="ARBA" id="ARBA00022833"/>
    </source>
</evidence>
<dbReference type="CDD" id="cd18808">
    <property type="entry name" value="SF1_C_Upf1"/>
    <property type="match status" value="1"/>
</dbReference>
<dbReference type="SMART" id="SM00393">
    <property type="entry name" value="R3H"/>
    <property type="match status" value="1"/>
</dbReference>
<dbReference type="PANTHER" id="PTHR43788">
    <property type="entry name" value="DNA2/NAM7 HELICASE FAMILY MEMBER"/>
    <property type="match status" value="1"/>
</dbReference>
<evidence type="ECO:0000259" key="17">
    <source>
        <dbReference type="PROSITE" id="PS51039"/>
    </source>
</evidence>
<keyword evidence="20" id="KW-0238">DNA-binding</keyword>
<dbReference type="Gene3D" id="2.40.30.270">
    <property type="match status" value="1"/>
</dbReference>
<evidence type="ECO:0000313" key="20">
    <source>
        <dbReference type="RefSeq" id="XP_065654259.1"/>
    </source>
</evidence>
<evidence type="ECO:0000256" key="3">
    <source>
        <dbReference type="ARBA" id="ARBA00007913"/>
    </source>
</evidence>
<evidence type="ECO:0000256" key="5">
    <source>
        <dbReference type="ARBA" id="ARBA00022490"/>
    </source>
</evidence>
<dbReference type="InterPro" id="IPR001374">
    <property type="entry name" value="R3H_dom"/>
</dbReference>
<dbReference type="Gene3D" id="4.10.1110.10">
    <property type="entry name" value="AN1-like Zinc finger"/>
    <property type="match status" value="1"/>
</dbReference>
<dbReference type="InterPro" id="IPR004483">
    <property type="entry name" value="SMUBP-2/Hcs1-like"/>
</dbReference>
<keyword evidence="16" id="KW-0175">Coiled coil</keyword>
<evidence type="ECO:0000313" key="19">
    <source>
        <dbReference type="Proteomes" id="UP001652625"/>
    </source>
</evidence>
<feature type="coiled-coil region" evidence="16">
    <location>
        <begin position="322"/>
        <end position="349"/>
    </location>
</feature>
<evidence type="ECO:0000256" key="13">
    <source>
        <dbReference type="ARBA" id="ARBA00023242"/>
    </source>
</evidence>
<dbReference type="PANTHER" id="PTHR43788:SF8">
    <property type="entry name" value="DNA-BINDING PROTEIN SMUBP-2"/>
    <property type="match status" value="1"/>
</dbReference>
<evidence type="ECO:0000256" key="15">
    <source>
        <dbReference type="PROSITE-ProRule" id="PRU00449"/>
    </source>
</evidence>
<dbReference type="PROSITE" id="PS51061">
    <property type="entry name" value="R3H"/>
    <property type="match status" value="1"/>
</dbReference>
<comment type="catalytic activity">
    <reaction evidence="14">
        <text>ATP + H2O = ADP + phosphate + H(+)</text>
        <dbReference type="Rhea" id="RHEA:13065"/>
        <dbReference type="ChEBI" id="CHEBI:15377"/>
        <dbReference type="ChEBI" id="CHEBI:15378"/>
        <dbReference type="ChEBI" id="CHEBI:30616"/>
        <dbReference type="ChEBI" id="CHEBI:43474"/>
        <dbReference type="ChEBI" id="CHEBI:456216"/>
        <dbReference type="EC" id="3.6.4.12"/>
    </reaction>
    <physiologicalReaction direction="left-to-right" evidence="14">
        <dbReference type="Rhea" id="RHEA:13066"/>
    </physiologicalReaction>
</comment>
<evidence type="ECO:0000256" key="10">
    <source>
        <dbReference type="ARBA" id="ARBA00022806"/>
    </source>
</evidence>
<dbReference type="Pfam" id="PF01424">
    <property type="entry name" value="R3H"/>
    <property type="match status" value="1"/>
</dbReference>
<evidence type="ECO:0000256" key="14">
    <source>
        <dbReference type="ARBA" id="ARBA00048432"/>
    </source>
</evidence>
<name>A0ABM4BYE2_HYDVU</name>
<keyword evidence="8 15" id="KW-0863">Zinc-finger</keyword>
<comment type="similarity">
    <text evidence="3">Belongs to the DNA2/NAM7 helicase family.</text>
</comment>
<dbReference type="SMART" id="SM00154">
    <property type="entry name" value="ZnF_AN1"/>
    <property type="match status" value="1"/>
</dbReference>
<dbReference type="SUPFAM" id="SSF52540">
    <property type="entry name" value="P-loop containing nucleoside triphosphate hydrolases"/>
    <property type="match status" value="1"/>
</dbReference>
<dbReference type="RefSeq" id="XP_065654259.1">
    <property type="nucleotide sequence ID" value="XM_065798187.1"/>
</dbReference>
<dbReference type="NCBIfam" id="TIGR00376">
    <property type="entry name" value="IGHMBP2 family helicase"/>
    <property type="match status" value="1"/>
</dbReference>
<dbReference type="SUPFAM" id="SSF118310">
    <property type="entry name" value="AN1-like Zinc finger"/>
    <property type="match status" value="1"/>
</dbReference>
<keyword evidence="10" id="KW-0347">Helicase</keyword>
<dbReference type="Pfam" id="PF13086">
    <property type="entry name" value="AAA_11"/>
    <property type="match status" value="1"/>
</dbReference>
<keyword evidence="5" id="KW-0963">Cytoplasm</keyword>
<dbReference type="InterPro" id="IPR003593">
    <property type="entry name" value="AAA+_ATPase"/>
</dbReference>
<keyword evidence="12" id="KW-0067">ATP-binding</keyword>